<dbReference type="NCBIfam" id="NF033516">
    <property type="entry name" value="transpos_IS3"/>
    <property type="match status" value="1"/>
</dbReference>
<dbReference type="PANTHER" id="PTHR47515:SF2">
    <property type="entry name" value="INTEGRASE CORE DOMAIN PROTEIN"/>
    <property type="match status" value="1"/>
</dbReference>
<evidence type="ECO:0000313" key="2">
    <source>
        <dbReference type="EMBL" id="CUB06904.1"/>
    </source>
</evidence>
<dbReference type="Gene3D" id="3.30.420.10">
    <property type="entry name" value="Ribonuclease H-like superfamily/Ribonuclease H"/>
    <property type="match status" value="1"/>
</dbReference>
<evidence type="ECO:0000259" key="1">
    <source>
        <dbReference type="PROSITE" id="PS50994"/>
    </source>
</evidence>
<name>A0A0K6IV05_9GAMM</name>
<dbReference type="PANTHER" id="PTHR47515">
    <property type="entry name" value="LOW CALCIUM RESPONSE LOCUS PROTEIN T"/>
    <property type="match status" value="1"/>
</dbReference>
<dbReference type="InterPro" id="IPR001584">
    <property type="entry name" value="Integrase_cat-core"/>
</dbReference>
<dbReference type="SUPFAM" id="SSF53098">
    <property type="entry name" value="Ribonuclease H-like"/>
    <property type="match status" value="1"/>
</dbReference>
<reference evidence="3" key="1">
    <citation type="submission" date="2015-08" db="EMBL/GenBank/DDBJ databases">
        <authorList>
            <person name="Varghese N."/>
        </authorList>
    </citation>
    <scope>NUCLEOTIDE SEQUENCE [LARGE SCALE GENOMIC DNA]</scope>
    <source>
        <strain evidence="3">JCM 18476</strain>
    </source>
</reference>
<accession>A0A0K6IV05</accession>
<keyword evidence="3" id="KW-1185">Reference proteome</keyword>
<dbReference type="Pfam" id="PF00665">
    <property type="entry name" value="rve"/>
    <property type="match status" value="1"/>
</dbReference>
<evidence type="ECO:0000313" key="3">
    <source>
        <dbReference type="Proteomes" id="UP000182769"/>
    </source>
</evidence>
<dbReference type="Proteomes" id="UP000182769">
    <property type="component" value="Unassembled WGS sequence"/>
</dbReference>
<dbReference type="InterPro" id="IPR036397">
    <property type="entry name" value="RNaseH_sf"/>
</dbReference>
<protein>
    <submittedName>
        <fullName evidence="2">Transposase InsO and inactivated derivatives</fullName>
    </submittedName>
</protein>
<dbReference type="InterPro" id="IPR048020">
    <property type="entry name" value="Transpos_IS3"/>
</dbReference>
<sequence length="262" mass="31089">MALDAVATRMVSIRLACSAFSISETCYRYQSQNSDENTRIAKLLVNLTVEQTDWGFGQCFNYLRNTKGYPWNHKRVYRIYCELALNLRIRPRRRLKRNTPEPLKESTKPNQVWSMDFMHDQLVDGRKYRLFNVIDDYKREGLAMEAGFSLPSQRVIRVLDQLLEWRRKPIALRCDNGPEFISHEFVKWAKKKGIRIDYIQPGNPQQNAYIERYNRTARYGWVSKHLFDTLEEVQEYATEWLWFYNHERPHTANGGKPPLMAA</sequence>
<feature type="domain" description="Integrase catalytic" evidence="1">
    <location>
        <begin position="105"/>
        <end position="262"/>
    </location>
</feature>
<proteinExistence type="predicted"/>
<dbReference type="EMBL" id="CYHG01000025">
    <property type="protein sequence ID" value="CUB06904.1"/>
    <property type="molecule type" value="Genomic_DNA"/>
</dbReference>
<dbReference type="STRING" id="1137284.GCA_001418205_03849"/>
<dbReference type="GO" id="GO:0015074">
    <property type="term" value="P:DNA integration"/>
    <property type="evidence" value="ECO:0007669"/>
    <property type="project" value="InterPro"/>
</dbReference>
<gene>
    <name evidence="2" type="ORF">Ga0061065_12511</name>
</gene>
<organism evidence="2 3">
    <name type="scientific">Marinomonas fungiae</name>
    <dbReference type="NCBI Taxonomy" id="1137284"/>
    <lineage>
        <taxon>Bacteria</taxon>
        <taxon>Pseudomonadati</taxon>
        <taxon>Pseudomonadota</taxon>
        <taxon>Gammaproteobacteria</taxon>
        <taxon>Oceanospirillales</taxon>
        <taxon>Oceanospirillaceae</taxon>
        <taxon>Marinomonas</taxon>
    </lineage>
</organism>
<dbReference type="InterPro" id="IPR012337">
    <property type="entry name" value="RNaseH-like_sf"/>
</dbReference>
<dbReference type="GO" id="GO:0003676">
    <property type="term" value="F:nucleic acid binding"/>
    <property type="evidence" value="ECO:0007669"/>
    <property type="project" value="InterPro"/>
</dbReference>
<dbReference type="PROSITE" id="PS50994">
    <property type="entry name" value="INTEGRASE"/>
    <property type="match status" value="1"/>
</dbReference>
<dbReference type="AlphaFoldDB" id="A0A0K6IV05"/>